<dbReference type="EMBL" id="AP019737">
    <property type="protein sequence ID" value="BBL10231.1"/>
    <property type="molecule type" value="Genomic_DNA"/>
</dbReference>
<organism evidence="1 2">
    <name type="scientific">Alistipes onderdonkii subsp. vulgaris</name>
    <dbReference type="NCBI Taxonomy" id="2585117"/>
    <lineage>
        <taxon>Bacteria</taxon>
        <taxon>Pseudomonadati</taxon>
        <taxon>Bacteroidota</taxon>
        <taxon>Bacteroidia</taxon>
        <taxon>Bacteroidales</taxon>
        <taxon>Rikenellaceae</taxon>
        <taxon>Alistipes</taxon>
    </lineage>
</organism>
<reference evidence="1 2" key="1">
    <citation type="journal article" date="2020" name="Int. J. Syst. Evol. Microbiol.">
        <title>Alistipes communis sp. nov., Alistipes dispar sp. nov. and Alistipes onderdonkii subsp. vulgaris subsp. nov., isolated from human faeces, and creation of Alistipes onderdonkii subsp. onderdonkii subsp. nov.</title>
        <authorList>
            <person name="Sakamoto M."/>
            <person name="Ikeyama N."/>
            <person name="Ogata Y."/>
            <person name="Suda W."/>
            <person name="Iino T."/>
            <person name="Hattori M."/>
            <person name="Ohkuma M."/>
        </authorList>
    </citation>
    <scope>NUCLEOTIDE SEQUENCE [LARGE SCALE GENOMIC DNA]</scope>
    <source>
        <strain evidence="1 2">5CPYCFAH4</strain>
    </source>
</reference>
<proteinExistence type="predicted"/>
<protein>
    <submittedName>
        <fullName evidence="1">Uncharacterized protein</fullName>
    </submittedName>
</protein>
<dbReference type="Proteomes" id="UP000317465">
    <property type="component" value="Chromosome"/>
</dbReference>
<gene>
    <name evidence="1" type="ORF">A5CPYCFAH4_24550</name>
</gene>
<evidence type="ECO:0000313" key="2">
    <source>
        <dbReference type="Proteomes" id="UP000317465"/>
    </source>
</evidence>
<keyword evidence="2" id="KW-1185">Reference proteome</keyword>
<sequence>MAAAIDGGEDYFCIDSKPIEICRPACAKRCSMGKNEIEKAPSFGYCASQGVYYYGSLVSTKKS</sequence>
<accession>A0ACA8QZT9</accession>
<name>A0ACA8QZT9_9BACT</name>
<evidence type="ECO:0000313" key="1">
    <source>
        <dbReference type="EMBL" id="BBL10231.1"/>
    </source>
</evidence>